<gene>
    <name evidence="5" type="primary">ndvB_2</name>
    <name evidence="5" type="ORF">SDC9_38422</name>
</gene>
<keyword evidence="1 5" id="KW-0328">Glycosyltransferase</keyword>
<dbReference type="InterPro" id="IPR033432">
    <property type="entry name" value="GH94_catalytic"/>
</dbReference>
<protein>
    <submittedName>
        <fullName evidence="5">Cyclic beta-(1,2)-glucan synthase NdvB</fullName>
        <ecNumber evidence="5">2.4.1.-</ecNumber>
    </submittedName>
</protein>
<dbReference type="Gene3D" id="2.70.98.40">
    <property type="entry name" value="Glycoside hydrolase, family 65, N-terminal domain"/>
    <property type="match status" value="1"/>
</dbReference>
<dbReference type="Pfam" id="PF06165">
    <property type="entry name" value="GH94_b-supersand"/>
    <property type="match status" value="1"/>
</dbReference>
<dbReference type="SMART" id="SM01068">
    <property type="entry name" value="CBM_X"/>
    <property type="match status" value="1"/>
</dbReference>
<dbReference type="PANTHER" id="PTHR37469:SF2">
    <property type="entry name" value="CELLOBIONIC ACID PHOSPHORYLASE"/>
    <property type="match status" value="1"/>
</dbReference>
<dbReference type="Pfam" id="PF17167">
    <property type="entry name" value="Glyco_hydro_94"/>
    <property type="match status" value="1"/>
</dbReference>
<dbReference type="InterPro" id="IPR012341">
    <property type="entry name" value="6hp_glycosidase-like_sf"/>
</dbReference>
<evidence type="ECO:0000313" key="5">
    <source>
        <dbReference type="EMBL" id="MPL92324.1"/>
    </source>
</evidence>
<dbReference type="PANTHER" id="PTHR37469">
    <property type="entry name" value="CELLOBIONIC ACID PHOSPHORYLASE-RELATED"/>
    <property type="match status" value="1"/>
</dbReference>
<sequence length="826" mass="93616">MMGSFSGKAAKALGKNEGPLAEKKITGRECEFFNGFGGFVDDGREYEILLQDDNMPPAPWVNVIANENFGFFVSESGAGSTWAGNSHENKITPWNNDPVSDTPSEAIYIKDEETGELVTPMPLGRKGHGEYLVRHGFGYSIFCHEEELIEQELKVFTPLNEPMKIWVLKLKNSSDIARRLSLVYYVEWVLGVNREDTAPYIVSSYDNEYEYLAAKNIYSETLRTQSSFIFSSEDIISYTGDRKEFFGIKGSINRPEGLWKKLSCTTGVGYDPCGVIQVAVKLLPGEVRTIVFALGQSTEGNEISMLIKKYKDLQNISSELQKIEAHWNKLLGVIKVKTSDRALDILVNGWLLYQTVSCRLNARAAFYQCGGAYGFRDQLQDVLALLDVEPERTRRQILLACKHQFEEGDVQHWWHPPGDLGVRTRITDDLLWLPYVTSEYIKSTGDYLLLKEKTHYIKGDLLEKSHNESMFVPKASDINESVYEHCKKAIIHTQFGKHGIPLMGTGDWNDGMDKIGAGGRGESVWLGWFLYSILEKFIPICYHENDVEFANEQEKVKAQLLKHIEEYAWDGNWYIRAFNDNYQKIGSSKNIECKIDSISQSWSVLSGGAEKKRGVEAIHSAHKYLVKEQEGISLLLYPPFDKTVNDPGYIRNYYPGIRENGGQYSHAAVWLAMACIELGEYCLGYKLFTMLNPIYTTLKYNDVLRYKREPYIMTADISSAEGNFGKGGWSWYTGSASWMYQGLVKTFLGIKKEGEYLTIIPSVPDTFGEYTVWYKYGCSFYEIQVGEKGKYENTVDRISVDGVALVGNKIKLLDDGKKHIIVVQTA</sequence>
<feature type="domain" description="Glycosyl hydrolase 94 supersandwich" evidence="3">
    <location>
        <begin position="44"/>
        <end position="312"/>
    </location>
</feature>
<dbReference type="GO" id="GO:0030246">
    <property type="term" value="F:carbohydrate binding"/>
    <property type="evidence" value="ECO:0007669"/>
    <property type="project" value="InterPro"/>
</dbReference>
<name>A0A644VLR0_9ZZZZ</name>
<evidence type="ECO:0000256" key="1">
    <source>
        <dbReference type="ARBA" id="ARBA00022676"/>
    </source>
</evidence>
<dbReference type="SUPFAM" id="SSF74650">
    <property type="entry name" value="Galactose mutarotase-like"/>
    <property type="match status" value="1"/>
</dbReference>
<dbReference type="CDD" id="cd11756">
    <property type="entry name" value="GH94N_ChvB_NdvB_1_like"/>
    <property type="match status" value="1"/>
</dbReference>
<evidence type="ECO:0000259" key="3">
    <source>
        <dbReference type="Pfam" id="PF06165"/>
    </source>
</evidence>
<accession>A0A644VLR0</accession>
<dbReference type="Gene3D" id="2.60.420.10">
    <property type="entry name" value="Maltose phosphorylase, domain 3"/>
    <property type="match status" value="1"/>
</dbReference>
<dbReference type="GO" id="GO:0005975">
    <property type="term" value="P:carbohydrate metabolic process"/>
    <property type="evidence" value="ECO:0007669"/>
    <property type="project" value="InterPro"/>
</dbReference>
<dbReference type="SUPFAM" id="SSF48208">
    <property type="entry name" value="Six-hairpin glycosidases"/>
    <property type="match status" value="1"/>
</dbReference>
<dbReference type="Gene3D" id="1.50.10.10">
    <property type="match status" value="1"/>
</dbReference>
<proteinExistence type="predicted"/>
<dbReference type="InterPro" id="IPR008928">
    <property type="entry name" value="6-hairpin_glycosidase_sf"/>
</dbReference>
<evidence type="ECO:0000256" key="2">
    <source>
        <dbReference type="ARBA" id="ARBA00022679"/>
    </source>
</evidence>
<keyword evidence="2 5" id="KW-0808">Transferase</keyword>
<dbReference type="EC" id="2.4.1.-" evidence="5"/>
<reference evidence="5" key="1">
    <citation type="submission" date="2019-08" db="EMBL/GenBank/DDBJ databases">
        <authorList>
            <person name="Kucharzyk K."/>
            <person name="Murdoch R.W."/>
            <person name="Higgins S."/>
            <person name="Loffler F."/>
        </authorList>
    </citation>
    <scope>NUCLEOTIDE SEQUENCE</scope>
</reference>
<dbReference type="InterPro" id="IPR010383">
    <property type="entry name" value="Glyco_hydrolase_94_b-supersand"/>
</dbReference>
<dbReference type="InterPro" id="IPR011013">
    <property type="entry name" value="Gal_mutarotase_sf_dom"/>
</dbReference>
<dbReference type="InterPro" id="IPR052047">
    <property type="entry name" value="GH94_Enzymes"/>
</dbReference>
<feature type="domain" description="Glycosyl hydrolase 94 catalytic" evidence="4">
    <location>
        <begin position="326"/>
        <end position="749"/>
    </location>
</feature>
<dbReference type="InterPro" id="IPR037018">
    <property type="entry name" value="GH65_N"/>
</dbReference>
<evidence type="ECO:0000259" key="4">
    <source>
        <dbReference type="Pfam" id="PF17167"/>
    </source>
</evidence>
<dbReference type="InterPro" id="IPR037824">
    <property type="entry name" value="GH94N_2_NdvB"/>
</dbReference>
<comment type="caution">
    <text evidence="5">The sequence shown here is derived from an EMBL/GenBank/DDBJ whole genome shotgun (WGS) entry which is preliminary data.</text>
</comment>
<dbReference type="GO" id="GO:0016757">
    <property type="term" value="F:glycosyltransferase activity"/>
    <property type="evidence" value="ECO:0007669"/>
    <property type="project" value="UniProtKB-KW"/>
</dbReference>
<dbReference type="EMBL" id="VSSQ01000355">
    <property type="protein sequence ID" value="MPL92324.1"/>
    <property type="molecule type" value="Genomic_DNA"/>
</dbReference>
<dbReference type="AlphaFoldDB" id="A0A644VLR0"/>
<organism evidence="5">
    <name type="scientific">bioreactor metagenome</name>
    <dbReference type="NCBI Taxonomy" id="1076179"/>
    <lineage>
        <taxon>unclassified sequences</taxon>
        <taxon>metagenomes</taxon>
        <taxon>ecological metagenomes</taxon>
    </lineage>
</organism>